<dbReference type="Pfam" id="PF03695">
    <property type="entry name" value="UPF0149"/>
    <property type="match status" value="1"/>
</dbReference>
<dbReference type="Gene3D" id="1.20.120.740">
    <property type="entry name" value="YgfB uncharacterised protein family UPF0149, PF03695"/>
    <property type="match status" value="1"/>
</dbReference>
<dbReference type="InterPro" id="IPR036255">
    <property type="entry name" value="YgfB-like_sf"/>
</dbReference>
<dbReference type="AlphaFoldDB" id="A0A511FRW0"/>
<sequence>MLRYRSMPPQTKLPPYLRQLERVLVRLETAMLLSELDGFLAGVVICPDIILPSEWLSVALDPEDAGEPVLEHENDLRLILRHYNVVLRDLDRGRYAPLFDIDILHGEILWEVWIEGFERAMALRPDVWNDLLHDPDENVLYALAGLRRLIAMTKVTTNSNDGLTALLNEAAPDLIPDWVQTLHAARLSDSEDQFSNIQAMSTKVGRNDPCPCGSGKKYKKCCGMN</sequence>
<dbReference type="Gene3D" id="3.10.450.50">
    <property type="match status" value="1"/>
</dbReference>
<dbReference type="EMBL" id="BJVR01000054">
    <property type="protein sequence ID" value="GEL51681.1"/>
    <property type="molecule type" value="Genomic_DNA"/>
</dbReference>
<dbReference type="InterPro" id="IPR004027">
    <property type="entry name" value="SEC_C_motif"/>
</dbReference>
<dbReference type="Proteomes" id="UP000321800">
    <property type="component" value="Unassembled WGS sequence"/>
</dbReference>
<dbReference type="SUPFAM" id="SSF101327">
    <property type="entry name" value="YgfB-like"/>
    <property type="match status" value="1"/>
</dbReference>
<evidence type="ECO:0000313" key="1">
    <source>
        <dbReference type="EMBL" id="GEL51681.1"/>
    </source>
</evidence>
<evidence type="ECO:0000313" key="2">
    <source>
        <dbReference type="Proteomes" id="UP000321800"/>
    </source>
</evidence>
<protein>
    <recommendedName>
        <fullName evidence="3">YecA family protein</fullName>
    </recommendedName>
</protein>
<gene>
    <name evidence="1" type="ORF">ATR01nite_27560</name>
</gene>
<name>A0A511FRW0_9PROT</name>
<dbReference type="PANTHER" id="PTHR33747:SF1">
    <property type="entry name" value="ADENYLATE CYCLASE-ASSOCIATED CAP C-TERMINAL DOMAIN-CONTAINING PROTEIN"/>
    <property type="match status" value="1"/>
</dbReference>
<dbReference type="PANTHER" id="PTHR33747">
    <property type="entry name" value="UPF0225 PROTEIN SCO1677"/>
    <property type="match status" value="1"/>
</dbReference>
<reference evidence="1 2" key="1">
    <citation type="submission" date="2019-07" db="EMBL/GenBank/DDBJ databases">
        <title>Whole genome shotgun sequence of Acetobacter tropicalis NBRC 16470.</title>
        <authorList>
            <person name="Hosoyama A."/>
            <person name="Uohara A."/>
            <person name="Ohji S."/>
            <person name="Ichikawa N."/>
        </authorList>
    </citation>
    <scope>NUCLEOTIDE SEQUENCE [LARGE SCALE GENOMIC DNA]</scope>
    <source>
        <strain evidence="1 2">NBRC 16470</strain>
    </source>
</reference>
<dbReference type="NCBIfam" id="TIGR02292">
    <property type="entry name" value="ygfB_yecA"/>
    <property type="match status" value="1"/>
</dbReference>
<dbReference type="InterPro" id="IPR011978">
    <property type="entry name" value="YgfB-like"/>
</dbReference>
<dbReference type="Pfam" id="PF02810">
    <property type="entry name" value="SEC-C"/>
    <property type="match status" value="1"/>
</dbReference>
<dbReference type="SUPFAM" id="SSF103642">
    <property type="entry name" value="Sec-C motif"/>
    <property type="match status" value="1"/>
</dbReference>
<organism evidence="1 2">
    <name type="scientific">Acetobacter tropicalis</name>
    <dbReference type="NCBI Taxonomy" id="104102"/>
    <lineage>
        <taxon>Bacteria</taxon>
        <taxon>Pseudomonadati</taxon>
        <taxon>Pseudomonadota</taxon>
        <taxon>Alphaproteobacteria</taxon>
        <taxon>Acetobacterales</taxon>
        <taxon>Acetobacteraceae</taxon>
        <taxon>Acetobacter</taxon>
    </lineage>
</organism>
<proteinExistence type="predicted"/>
<accession>A0A511FRW0</accession>
<comment type="caution">
    <text evidence="1">The sequence shown here is derived from an EMBL/GenBank/DDBJ whole genome shotgun (WGS) entry which is preliminary data.</text>
</comment>
<evidence type="ECO:0008006" key="3">
    <source>
        <dbReference type="Google" id="ProtNLM"/>
    </source>
</evidence>